<dbReference type="PANTHER" id="PTHR11142">
    <property type="entry name" value="PSEUDOURIDYLATE SYNTHASE"/>
    <property type="match status" value="1"/>
</dbReference>
<dbReference type="Gene3D" id="3.30.70.580">
    <property type="entry name" value="Pseudouridine synthase I, catalytic domain, N-terminal subdomain"/>
    <property type="match status" value="1"/>
</dbReference>
<evidence type="ECO:0000256" key="4">
    <source>
        <dbReference type="HAMAP-Rule" id="MF_00171"/>
    </source>
</evidence>
<feature type="binding site" evidence="4 6">
    <location>
        <position position="112"/>
    </location>
    <ligand>
        <name>substrate</name>
    </ligand>
</feature>
<dbReference type="InterPro" id="IPR020094">
    <property type="entry name" value="TruA/RsuA/RluB/E/F_N"/>
</dbReference>
<evidence type="ECO:0000256" key="3">
    <source>
        <dbReference type="ARBA" id="ARBA00023235"/>
    </source>
</evidence>
<dbReference type="EC" id="5.4.99.12" evidence="4"/>
<gene>
    <name evidence="4 9" type="primary">truA</name>
    <name evidence="9" type="ORF">ENV38_06135</name>
</gene>
<comment type="function">
    <text evidence="4">Formation of pseudouridine at positions 38, 39 and 40 in the anticodon stem and loop of transfer RNAs.</text>
</comment>
<dbReference type="GO" id="GO:0160147">
    <property type="term" value="F:tRNA pseudouridine(38-40) synthase activity"/>
    <property type="evidence" value="ECO:0007669"/>
    <property type="project" value="UniProtKB-EC"/>
</dbReference>
<feature type="domain" description="Pseudouridine synthase I TruA alpha/beta" evidence="8">
    <location>
        <begin position="146"/>
        <end position="242"/>
    </location>
</feature>
<dbReference type="CDD" id="cd02570">
    <property type="entry name" value="PseudoU_synth_EcTruA"/>
    <property type="match status" value="1"/>
</dbReference>
<dbReference type="InterPro" id="IPR020095">
    <property type="entry name" value="PsdUridine_synth_TruA_C"/>
</dbReference>
<dbReference type="GO" id="GO:0031119">
    <property type="term" value="P:tRNA pseudouridine synthesis"/>
    <property type="evidence" value="ECO:0007669"/>
    <property type="project" value="UniProtKB-UniRule"/>
</dbReference>
<dbReference type="Gene3D" id="3.30.70.660">
    <property type="entry name" value="Pseudouridine synthase I, catalytic domain, C-terminal subdomain"/>
    <property type="match status" value="1"/>
</dbReference>
<dbReference type="EMBL" id="DTGD01000230">
    <property type="protein sequence ID" value="HGB36463.1"/>
    <property type="molecule type" value="Genomic_DNA"/>
</dbReference>
<dbReference type="PIRSF" id="PIRSF001430">
    <property type="entry name" value="tRNA_psdUrid_synth"/>
    <property type="match status" value="1"/>
</dbReference>
<protein>
    <recommendedName>
        <fullName evidence="4">tRNA pseudouridine synthase A</fullName>
        <ecNumber evidence="4">5.4.99.12</ecNumber>
    </recommendedName>
    <alternativeName>
        <fullName evidence="4">tRNA pseudouridine(38-40) synthase</fullName>
    </alternativeName>
    <alternativeName>
        <fullName evidence="4">tRNA pseudouridylate synthase I</fullName>
    </alternativeName>
    <alternativeName>
        <fullName evidence="4">tRNA-uridine isomerase I</fullName>
    </alternativeName>
</protein>
<evidence type="ECO:0000256" key="7">
    <source>
        <dbReference type="RuleBase" id="RU003792"/>
    </source>
</evidence>
<comment type="catalytic activity">
    <reaction evidence="4 7">
        <text>uridine(38/39/40) in tRNA = pseudouridine(38/39/40) in tRNA</text>
        <dbReference type="Rhea" id="RHEA:22376"/>
        <dbReference type="Rhea" id="RHEA-COMP:10085"/>
        <dbReference type="Rhea" id="RHEA-COMP:10087"/>
        <dbReference type="ChEBI" id="CHEBI:65314"/>
        <dbReference type="ChEBI" id="CHEBI:65315"/>
        <dbReference type="EC" id="5.4.99.12"/>
    </reaction>
</comment>
<proteinExistence type="inferred from homology"/>
<organism evidence="9">
    <name type="scientific">candidate division WOR-3 bacterium</name>
    <dbReference type="NCBI Taxonomy" id="2052148"/>
    <lineage>
        <taxon>Bacteria</taxon>
        <taxon>Bacteria division WOR-3</taxon>
    </lineage>
</organism>
<dbReference type="Pfam" id="PF01416">
    <property type="entry name" value="PseudoU_synth_1"/>
    <property type="match status" value="2"/>
</dbReference>
<evidence type="ECO:0000256" key="2">
    <source>
        <dbReference type="ARBA" id="ARBA00022694"/>
    </source>
</evidence>
<dbReference type="GO" id="GO:0003723">
    <property type="term" value="F:RNA binding"/>
    <property type="evidence" value="ECO:0007669"/>
    <property type="project" value="InterPro"/>
</dbReference>
<sequence length="242" mass="28460">MVIKGVVEYDGTDFFGWQIQKDRRTVQGVLKEALKTLFRDVDFRLIGASRTDAGVHAENQVFSVHFDSDLQLDLNQLKRSLNAILPQDVYVKSLEPAPDDFHARFSAKSKVYRYRILDGKRSPLRSRYVWELPYPLDEKILSQCAELIKGEIDFSFLEMVKEKEDKRVRFYNAYWRREEDEIVFYVEGSHFLYRLVRALVGSMVYSFKKFGNIEFFQNFLEGRERKVIVAPAKGLTLLEVKY</sequence>
<comment type="caution">
    <text evidence="9">The sequence shown here is derived from an EMBL/GenBank/DDBJ whole genome shotgun (WGS) entry which is preliminary data.</text>
</comment>
<comment type="caution">
    <text evidence="4">Lacks conserved residue(s) required for the propagation of feature annotation.</text>
</comment>
<evidence type="ECO:0000256" key="1">
    <source>
        <dbReference type="ARBA" id="ARBA00009375"/>
    </source>
</evidence>
<dbReference type="SUPFAM" id="SSF55120">
    <property type="entry name" value="Pseudouridine synthase"/>
    <property type="match status" value="1"/>
</dbReference>
<feature type="active site" description="Nucleophile" evidence="4 5">
    <location>
        <position position="52"/>
    </location>
</feature>
<evidence type="ECO:0000256" key="6">
    <source>
        <dbReference type="PIRSR" id="PIRSR001430-2"/>
    </source>
</evidence>
<evidence type="ECO:0000256" key="5">
    <source>
        <dbReference type="PIRSR" id="PIRSR001430-1"/>
    </source>
</evidence>
<dbReference type="FunFam" id="3.30.70.580:FF:000001">
    <property type="entry name" value="tRNA pseudouridine synthase A"/>
    <property type="match status" value="1"/>
</dbReference>
<keyword evidence="3 4" id="KW-0413">Isomerase</keyword>
<feature type="domain" description="Pseudouridine synthase I TruA alpha/beta" evidence="8">
    <location>
        <begin position="7"/>
        <end position="105"/>
    </location>
</feature>
<comment type="subunit">
    <text evidence="4">Homodimer.</text>
</comment>
<reference evidence="9" key="1">
    <citation type="journal article" date="2020" name="mSystems">
        <title>Genome- and Community-Level Interaction Insights into Carbon Utilization and Element Cycling Functions of Hydrothermarchaeota in Hydrothermal Sediment.</title>
        <authorList>
            <person name="Zhou Z."/>
            <person name="Liu Y."/>
            <person name="Xu W."/>
            <person name="Pan J."/>
            <person name="Luo Z.H."/>
            <person name="Li M."/>
        </authorList>
    </citation>
    <scope>NUCLEOTIDE SEQUENCE [LARGE SCALE GENOMIC DNA]</scope>
    <source>
        <strain evidence="9">SpSt-754</strain>
    </source>
</reference>
<dbReference type="InterPro" id="IPR020103">
    <property type="entry name" value="PsdUridine_synth_cat_dom_sf"/>
</dbReference>
<dbReference type="AlphaFoldDB" id="A0A7V3NU16"/>
<comment type="similarity">
    <text evidence="1 4 7">Belongs to the tRNA pseudouridine synthase TruA family.</text>
</comment>
<dbReference type="InterPro" id="IPR020097">
    <property type="entry name" value="PsdUridine_synth_TruA_a/b_dom"/>
</dbReference>
<evidence type="ECO:0000313" key="9">
    <source>
        <dbReference type="EMBL" id="HGB36463.1"/>
    </source>
</evidence>
<accession>A0A7V3NU16</accession>
<keyword evidence="2 4" id="KW-0819">tRNA processing</keyword>
<name>A0A7V3NU16_UNCW3</name>
<dbReference type="HAMAP" id="MF_00171">
    <property type="entry name" value="TruA"/>
    <property type="match status" value="1"/>
</dbReference>
<dbReference type="NCBIfam" id="TIGR00071">
    <property type="entry name" value="hisT_truA"/>
    <property type="match status" value="1"/>
</dbReference>
<dbReference type="InterPro" id="IPR001406">
    <property type="entry name" value="PsdUridine_synth_TruA"/>
</dbReference>
<evidence type="ECO:0000259" key="8">
    <source>
        <dbReference type="Pfam" id="PF01416"/>
    </source>
</evidence>
<dbReference type="PANTHER" id="PTHR11142:SF0">
    <property type="entry name" value="TRNA PSEUDOURIDINE SYNTHASE-LIKE 1"/>
    <property type="match status" value="1"/>
</dbReference>